<reference evidence="1 2" key="1">
    <citation type="submission" date="2013-12" db="EMBL/GenBank/DDBJ databases">
        <title>Genome and proteome characterization of Caldibacillus debilis GB1 derived from a cellulolytic aero-tolerant co-culture.</title>
        <authorList>
            <person name="Wushke S.T."/>
            <person name="Zhang X."/>
            <person name="Fristensky B."/>
            <person name="Wilkins J.A."/>
            <person name="Levin D.B."/>
            <person name="Sparling R."/>
        </authorList>
    </citation>
    <scope>NUCLEOTIDE SEQUENCE [LARGE SCALE GENOMIC DNA]</scope>
    <source>
        <strain evidence="1 2">GB1</strain>
    </source>
</reference>
<protein>
    <submittedName>
        <fullName evidence="1">Uncharacterized protein</fullName>
    </submittedName>
</protein>
<dbReference type="EMBL" id="AZRV01000007">
    <property type="protein sequence ID" value="RKO63473.1"/>
    <property type="molecule type" value="Genomic_DNA"/>
</dbReference>
<dbReference type="AlphaFoldDB" id="A0A420VJF4"/>
<proteinExistence type="predicted"/>
<accession>A0A420VJF4</accession>
<gene>
    <name evidence="1" type="ORF">Cdeb_02919</name>
</gene>
<organism evidence="1 2">
    <name type="scientific">Caldibacillus debilis GB1</name>
    <dbReference type="NCBI Taxonomy" id="1339248"/>
    <lineage>
        <taxon>Bacteria</taxon>
        <taxon>Bacillati</taxon>
        <taxon>Bacillota</taxon>
        <taxon>Bacilli</taxon>
        <taxon>Bacillales</taxon>
        <taxon>Bacillaceae</taxon>
        <taxon>Caldibacillus</taxon>
    </lineage>
</organism>
<sequence length="60" mass="6725">MLKDLFAKNKKRYATVPAQSARNDVPEGIMTKCPKCKRIMFTKELCGITNFASTAVTIFP</sequence>
<evidence type="ECO:0000313" key="2">
    <source>
        <dbReference type="Proteomes" id="UP000286235"/>
    </source>
</evidence>
<evidence type="ECO:0000313" key="1">
    <source>
        <dbReference type="EMBL" id="RKO63473.1"/>
    </source>
</evidence>
<comment type="caution">
    <text evidence="1">The sequence shown here is derived from an EMBL/GenBank/DDBJ whole genome shotgun (WGS) entry which is preliminary data.</text>
</comment>
<name>A0A420VJF4_9BACI</name>
<dbReference type="Proteomes" id="UP000286235">
    <property type="component" value="Unassembled WGS sequence"/>
</dbReference>
<keyword evidence="2" id="KW-1185">Reference proteome</keyword>